<dbReference type="Gene3D" id="3.40.250.10">
    <property type="entry name" value="Rhodanese-like domain"/>
    <property type="match status" value="1"/>
</dbReference>
<dbReference type="Proteomes" id="UP001239782">
    <property type="component" value="Chromosome"/>
</dbReference>
<dbReference type="InterPro" id="IPR001763">
    <property type="entry name" value="Rhodanese-like_dom"/>
</dbReference>
<organism evidence="2 3">
    <name type="scientific">Pleionea litopenaei</name>
    <dbReference type="NCBI Taxonomy" id="3070815"/>
    <lineage>
        <taxon>Bacteria</taxon>
        <taxon>Pseudomonadati</taxon>
        <taxon>Pseudomonadota</taxon>
        <taxon>Gammaproteobacteria</taxon>
        <taxon>Oceanospirillales</taxon>
        <taxon>Pleioneaceae</taxon>
        <taxon>Pleionea</taxon>
    </lineage>
</organism>
<proteinExistence type="predicted"/>
<dbReference type="AlphaFoldDB" id="A0AA51X7H5"/>
<evidence type="ECO:0000313" key="2">
    <source>
        <dbReference type="EMBL" id="WMS87924.1"/>
    </source>
</evidence>
<dbReference type="Pfam" id="PF00581">
    <property type="entry name" value="Rhodanese"/>
    <property type="match status" value="1"/>
</dbReference>
<evidence type="ECO:0000259" key="1">
    <source>
        <dbReference type="PROSITE" id="PS50206"/>
    </source>
</evidence>
<keyword evidence="3" id="KW-1185">Reference proteome</keyword>
<dbReference type="SMART" id="SM00450">
    <property type="entry name" value="RHOD"/>
    <property type="match status" value="1"/>
</dbReference>
<protein>
    <submittedName>
        <fullName evidence="2">Rhodanese-like domain-containing protein</fullName>
    </submittedName>
</protein>
<dbReference type="KEGG" id="plei:Q9312_03145"/>
<dbReference type="InterPro" id="IPR036873">
    <property type="entry name" value="Rhodanese-like_dom_sf"/>
</dbReference>
<reference evidence="2 3" key="1">
    <citation type="submission" date="2023-08" db="EMBL/GenBank/DDBJ databases">
        <title>Pleionea litopenaei sp. nov., isolated from stomach of juvenile Litopenaeus vannamei.</title>
        <authorList>
            <person name="Rho A.M."/>
            <person name="Hwang C.Y."/>
        </authorList>
    </citation>
    <scope>NUCLEOTIDE SEQUENCE [LARGE SCALE GENOMIC DNA]</scope>
    <source>
        <strain evidence="2 3">HL-JVS1</strain>
    </source>
</reference>
<feature type="domain" description="Rhodanese" evidence="1">
    <location>
        <begin position="27"/>
        <end position="127"/>
    </location>
</feature>
<dbReference type="SUPFAM" id="SSF52821">
    <property type="entry name" value="Rhodanese/Cell cycle control phosphatase"/>
    <property type="match status" value="1"/>
</dbReference>
<dbReference type="PANTHER" id="PTHR44086">
    <property type="entry name" value="THIOSULFATE SULFURTRANSFERASE RDL2, MITOCHONDRIAL-RELATED"/>
    <property type="match status" value="1"/>
</dbReference>
<gene>
    <name evidence="2" type="ORF">Q9312_03145</name>
</gene>
<dbReference type="CDD" id="cd00158">
    <property type="entry name" value="RHOD"/>
    <property type="match status" value="1"/>
</dbReference>
<dbReference type="PROSITE" id="PS50206">
    <property type="entry name" value="RHODANESE_3"/>
    <property type="match status" value="1"/>
</dbReference>
<dbReference type="PANTHER" id="PTHR44086:SF10">
    <property type="entry name" value="THIOSULFATE SULFURTRANSFERASE_RHODANESE-LIKE DOMAIN-CONTAINING PROTEIN 3"/>
    <property type="match status" value="1"/>
</dbReference>
<dbReference type="EMBL" id="CP133548">
    <property type="protein sequence ID" value="WMS87924.1"/>
    <property type="molecule type" value="Genomic_DNA"/>
</dbReference>
<evidence type="ECO:0000313" key="3">
    <source>
        <dbReference type="Proteomes" id="UP001239782"/>
    </source>
</evidence>
<sequence>MQTANDMVAAAKLDITEVSPQQLHDAIGETPIIIDVREPGEYSEGHVFGAINIPRGVLEFQVEGHPAVAQKLAPELQLKEAPIYLYCRTGGRSALAAQSIQKMGFKNVYSLAGGYLGWEAAGFSVQK</sequence>
<accession>A0AA51X7H5</accession>
<name>A0AA51X7H5_9GAMM</name>
<dbReference type="RefSeq" id="WP_309203090.1">
    <property type="nucleotide sequence ID" value="NZ_CP133548.1"/>
</dbReference>
<dbReference type="GO" id="GO:0004792">
    <property type="term" value="F:thiosulfate-cyanide sulfurtransferase activity"/>
    <property type="evidence" value="ECO:0007669"/>
    <property type="project" value="TreeGrafter"/>
</dbReference>